<evidence type="ECO:0000256" key="1">
    <source>
        <dbReference type="ARBA" id="ARBA00022670"/>
    </source>
</evidence>
<dbReference type="PROSITE" id="PS50249">
    <property type="entry name" value="MPN"/>
    <property type="match status" value="1"/>
</dbReference>
<dbReference type="InterPro" id="IPR037518">
    <property type="entry name" value="MPN"/>
</dbReference>
<accession>A0ABT8YVM1</accession>
<sequence length="227" mass="26105">MYNDFYNNNLQFSNADLVDEKQILASIISNGISLERANTIVDKLYYSFYNLYNIVNASDKELLKVKGLNENKIKLIKSIPSILEYYLLSSLKADTPEFKKRDLINYLIIKLGKLKFETFSIVCLDVNKKFISMEHIFRGTIDSATIYPRDLVEKSLSLGSSYVIVSHNHPSGIAKPSKEDINITNVLYKAFKMVDIKMLDHIIIAANSYYSFKEDGMFDKYKNSMEV</sequence>
<dbReference type="NCBIfam" id="TIGR00608">
    <property type="entry name" value="radc"/>
    <property type="match status" value="1"/>
</dbReference>
<feature type="domain" description="MPN" evidence="7">
    <location>
        <begin position="96"/>
        <end position="218"/>
    </location>
</feature>
<keyword evidence="9" id="KW-1185">Reference proteome</keyword>
<reference evidence="8" key="1">
    <citation type="submission" date="2023-07" db="EMBL/GenBank/DDBJ databases">
        <title>Mucosal microbiota of week-old chicken and adult hens.</title>
        <authorList>
            <person name="Volf J."/>
            <person name="Karasova D."/>
            <person name="Crhanova M."/>
            <person name="Faldynova M."/>
            <person name="Prikrylova H."/>
            <person name="Zeman M."/>
            <person name="Babak V."/>
            <person name="Rajova J."/>
            <person name="Rychlik I."/>
        </authorList>
    </citation>
    <scope>NUCLEOTIDE SEQUENCE</scope>
    <source>
        <strain evidence="8">ET902</strain>
    </source>
</reference>
<evidence type="ECO:0000313" key="9">
    <source>
        <dbReference type="Proteomes" id="UP001175147"/>
    </source>
</evidence>
<evidence type="ECO:0000259" key="7">
    <source>
        <dbReference type="PROSITE" id="PS50249"/>
    </source>
</evidence>
<evidence type="ECO:0000256" key="6">
    <source>
        <dbReference type="RuleBase" id="RU003797"/>
    </source>
</evidence>
<protein>
    <submittedName>
        <fullName evidence="8">DNA repair protein RadC</fullName>
    </submittedName>
</protein>
<evidence type="ECO:0000313" key="8">
    <source>
        <dbReference type="EMBL" id="MDO7019888.1"/>
    </source>
</evidence>
<dbReference type="RefSeq" id="WP_020005960.1">
    <property type="nucleotide sequence ID" value="NZ_JAUPBL010000003.1"/>
</dbReference>
<dbReference type="CDD" id="cd08071">
    <property type="entry name" value="MPN_DUF2466"/>
    <property type="match status" value="1"/>
</dbReference>
<keyword evidence="2" id="KW-0479">Metal-binding</keyword>
<comment type="similarity">
    <text evidence="6">Belongs to the UPF0758 family.</text>
</comment>
<dbReference type="Pfam" id="PF04002">
    <property type="entry name" value="RadC"/>
    <property type="match status" value="1"/>
</dbReference>
<gene>
    <name evidence="8" type="primary">radC</name>
    <name evidence="8" type="ORF">Q5M86_03760</name>
</gene>
<keyword evidence="4" id="KW-0862">Zinc</keyword>
<keyword evidence="5" id="KW-0482">Metalloprotease</keyword>
<dbReference type="InterPro" id="IPR001405">
    <property type="entry name" value="UPF0758"/>
</dbReference>
<dbReference type="InterPro" id="IPR025657">
    <property type="entry name" value="RadC_JAB"/>
</dbReference>
<dbReference type="PANTHER" id="PTHR30471:SF3">
    <property type="entry name" value="UPF0758 PROTEIN YEES-RELATED"/>
    <property type="match status" value="1"/>
</dbReference>
<evidence type="ECO:0000256" key="3">
    <source>
        <dbReference type="ARBA" id="ARBA00022801"/>
    </source>
</evidence>
<keyword evidence="3" id="KW-0378">Hydrolase</keyword>
<dbReference type="Gene3D" id="3.40.140.10">
    <property type="entry name" value="Cytidine Deaminase, domain 2"/>
    <property type="match status" value="1"/>
</dbReference>
<dbReference type="PANTHER" id="PTHR30471">
    <property type="entry name" value="DNA REPAIR PROTEIN RADC"/>
    <property type="match status" value="1"/>
</dbReference>
<evidence type="ECO:0000256" key="5">
    <source>
        <dbReference type="ARBA" id="ARBA00023049"/>
    </source>
</evidence>
<dbReference type="Proteomes" id="UP001175147">
    <property type="component" value="Unassembled WGS sequence"/>
</dbReference>
<name>A0ABT8YVM1_9SPIR</name>
<organism evidence="8 9">
    <name type="scientific">Brachyspira innocens</name>
    <dbReference type="NCBI Taxonomy" id="13264"/>
    <lineage>
        <taxon>Bacteria</taxon>
        <taxon>Pseudomonadati</taxon>
        <taxon>Spirochaetota</taxon>
        <taxon>Spirochaetia</taxon>
        <taxon>Brachyspirales</taxon>
        <taxon>Brachyspiraceae</taxon>
        <taxon>Brachyspira</taxon>
    </lineage>
</organism>
<comment type="caution">
    <text evidence="8">The sequence shown here is derived from an EMBL/GenBank/DDBJ whole genome shotgun (WGS) entry which is preliminary data.</text>
</comment>
<evidence type="ECO:0000256" key="4">
    <source>
        <dbReference type="ARBA" id="ARBA00022833"/>
    </source>
</evidence>
<dbReference type="InterPro" id="IPR020891">
    <property type="entry name" value="UPF0758_CS"/>
</dbReference>
<dbReference type="PROSITE" id="PS01302">
    <property type="entry name" value="UPF0758"/>
    <property type="match status" value="1"/>
</dbReference>
<dbReference type="EMBL" id="JAUPBM010000030">
    <property type="protein sequence ID" value="MDO7019888.1"/>
    <property type="molecule type" value="Genomic_DNA"/>
</dbReference>
<keyword evidence="1" id="KW-0645">Protease</keyword>
<evidence type="ECO:0000256" key="2">
    <source>
        <dbReference type="ARBA" id="ARBA00022723"/>
    </source>
</evidence>
<proteinExistence type="inferred from homology"/>